<dbReference type="EMBL" id="JBHUHT010000029">
    <property type="protein sequence ID" value="MFD2097837.1"/>
    <property type="molecule type" value="Genomic_DNA"/>
</dbReference>
<dbReference type="Gene3D" id="2.60.120.200">
    <property type="match status" value="1"/>
</dbReference>
<dbReference type="RefSeq" id="WP_345342159.1">
    <property type="nucleotide sequence ID" value="NZ_BAABLI010000033.1"/>
</dbReference>
<gene>
    <name evidence="1" type="ORF">ACFSJ3_17740</name>
</gene>
<dbReference type="Proteomes" id="UP001597380">
    <property type="component" value="Unassembled WGS sequence"/>
</dbReference>
<keyword evidence="2" id="KW-1185">Reference proteome</keyword>
<name>A0ABW4XQM5_9GAMM</name>
<proteinExistence type="predicted"/>
<accession>A0ABW4XQM5</accession>
<comment type="caution">
    <text evidence="1">The sequence shown here is derived from an EMBL/GenBank/DDBJ whole genome shotgun (WGS) entry which is preliminary data.</text>
</comment>
<reference evidence="2" key="1">
    <citation type="journal article" date="2019" name="Int. J. Syst. Evol. Microbiol.">
        <title>The Global Catalogue of Microorganisms (GCM) 10K type strain sequencing project: providing services to taxonomists for standard genome sequencing and annotation.</title>
        <authorList>
            <consortium name="The Broad Institute Genomics Platform"/>
            <consortium name="The Broad Institute Genome Sequencing Center for Infectious Disease"/>
            <person name="Wu L."/>
            <person name="Ma J."/>
        </authorList>
    </citation>
    <scope>NUCLEOTIDE SEQUENCE [LARGE SCALE GENOMIC DNA]</scope>
    <source>
        <strain evidence="2">CGMCC 1.10992</strain>
    </source>
</reference>
<evidence type="ECO:0000313" key="1">
    <source>
        <dbReference type="EMBL" id="MFD2097837.1"/>
    </source>
</evidence>
<organism evidence="1 2">
    <name type="scientific">Corallincola platygyrae</name>
    <dbReference type="NCBI Taxonomy" id="1193278"/>
    <lineage>
        <taxon>Bacteria</taxon>
        <taxon>Pseudomonadati</taxon>
        <taxon>Pseudomonadota</taxon>
        <taxon>Gammaproteobacteria</taxon>
        <taxon>Alteromonadales</taxon>
        <taxon>Psychromonadaceae</taxon>
        <taxon>Corallincola</taxon>
    </lineage>
</organism>
<protein>
    <submittedName>
        <fullName evidence="1">Uncharacterized protein</fullName>
    </submittedName>
</protein>
<evidence type="ECO:0000313" key="2">
    <source>
        <dbReference type="Proteomes" id="UP001597380"/>
    </source>
</evidence>
<sequence length="298" mass="33544">MSGNRYRVLYAATVLFLGAFGMGAYTGFSSAPCGNANYLWCSDFESGLKGWHRGINDPNVKLIHFPGPMGAHQQNTVMQLRLPPGKGGTGVTRLLPSSYNKLFLRWNQLFEAGFDFHANYHGQGLQAINQKGKAGFRPKGDDWFSVKLDHTIHPQTEHPSPYLYAYFPGMNMDCKDPHGRCWGEHLPCFISQKRYCRDPNFHPAYSLPELRQQHWYCIEIMVDMGSPTPTAEGADGMLSLTIDDKLIGNWSDLWLRSDGGLKLNRIVMGLYHHEEHSEAGVLIDDVVISRQPIGCLQK</sequence>